<feature type="compositionally biased region" description="Gly residues" evidence="1">
    <location>
        <begin position="295"/>
        <end position="307"/>
    </location>
</feature>
<dbReference type="EMBL" id="VDMA02000003">
    <property type="protein sequence ID" value="KAB8186545.1"/>
    <property type="molecule type" value="Genomic_DNA"/>
</dbReference>
<feature type="compositionally biased region" description="Low complexity" evidence="1">
    <location>
        <begin position="251"/>
        <end position="266"/>
    </location>
</feature>
<gene>
    <name evidence="2" type="ORF">FH610_007090</name>
</gene>
<feature type="region of interest" description="Disordered" evidence="1">
    <location>
        <begin position="134"/>
        <end position="157"/>
    </location>
</feature>
<feature type="compositionally biased region" description="Polar residues" evidence="1">
    <location>
        <begin position="321"/>
        <end position="341"/>
    </location>
</feature>
<protein>
    <recommendedName>
        <fullName evidence="4">PPE domain-containing protein</fullName>
    </recommendedName>
</protein>
<keyword evidence="3" id="KW-1185">Reference proteome</keyword>
<feature type="compositionally biased region" description="Gly residues" evidence="1">
    <location>
        <begin position="215"/>
        <end position="250"/>
    </location>
</feature>
<dbReference type="Proteomes" id="UP000313066">
    <property type="component" value="Unassembled WGS sequence"/>
</dbReference>
<name>A0A5N6C1B1_9ACTN</name>
<feature type="compositionally biased region" description="Low complexity" evidence="1">
    <location>
        <begin position="349"/>
        <end position="362"/>
    </location>
</feature>
<accession>A0A5N6C1B1</accession>
<proteinExistence type="predicted"/>
<evidence type="ECO:0000313" key="3">
    <source>
        <dbReference type="Proteomes" id="UP000313066"/>
    </source>
</evidence>
<feature type="compositionally biased region" description="Basic and acidic residues" evidence="1">
    <location>
        <begin position="418"/>
        <end position="428"/>
    </location>
</feature>
<organism evidence="2 3">
    <name type="scientific">Microbispora catharanthi</name>
    <dbReference type="NCBI Taxonomy" id="1712871"/>
    <lineage>
        <taxon>Bacteria</taxon>
        <taxon>Bacillati</taxon>
        <taxon>Actinomycetota</taxon>
        <taxon>Actinomycetes</taxon>
        <taxon>Streptosporangiales</taxon>
        <taxon>Streptosporangiaceae</taxon>
        <taxon>Microbispora</taxon>
    </lineage>
</organism>
<sequence>MGSDSGWELIKIYETLYGLDPGNLTREQIKQKLDAAKPDDVSRAGQAFLDAADLVGGTIGGNGPSEAGIQAALSRTAKELAQVWRGPAAVEVQSALRALYATAGALGDAMASSGAAMSWYASVVKEAQANFPAATDKSGEGAGGGTTGSPPVDGDEAARNHFRKLNEDIQQANNAFADGLAFELPAIEPMTIDLTQSPRIHPGGTNAPTNHPGGVWHGGDTGSGSTTGGSGSTGGHSGSGGSDGSGGSTGSNGSDGSNGSTGSDGSHGSDGSGGSNGSGGTGDPGTAPQSTDPGGSSGSGNGSGDGQGTAPPVIGADDRTSLANTHPMTTAPGGTSPSVLTGTPPDVRTPIGTVGPGTTLPPGGVIGTYGGQRGGFGTGFGVGGAQAGESVLGGLRPGQAGAGSSFMPYAPGGAAGSEGREEREREIYDPEPDVWRVTSTISPDRIG</sequence>
<comment type="caution">
    <text evidence="2">The sequence shown here is derived from an EMBL/GenBank/DDBJ whole genome shotgun (WGS) entry which is preliminary data.</text>
</comment>
<feature type="region of interest" description="Disordered" evidence="1">
    <location>
        <begin position="393"/>
        <end position="432"/>
    </location>
</feature>
<evidence type="ECO:0000313" key="2">
    <source>
        <dbReference type="EMBL" id="KAB8186545.1"/>
    </source>
</evidence>
<dbReference type="AlphaFoldDB" id="A0A5N6C1B1"/>
<evidence type="ECO:0000256" key="1">
    <source>
        <dbReference type="SAM" id="MobiDB-lite"/>
    </source>
</evidence>
<feature type="region of interest" description="Disordered" evidence="1">
    <location>
        <begin position="195"/>
        <end position="362"/>
    </location>
</feature>
<reference evidence="2 3" key="1">
    <citation type="submission" date="2019-10" db="EMBL/GenBank/DDBJ databases">
        <title>Nonomuraea sp. nov., isolated from Phyllanthus amarus.</title>
        <authorList>
            <person name="Klykleung N."/>
            <person name="Tanasupawat S."/>
        </authorList>
    </citation>
    <scope>NUCLEOTIDE SEQUENCE [LARGE SCALE GENOMIC DNA]</scope>
    <source>
        <strain evidence="2 3">CR1-09</strain>
    </source>
</reference>
<dbReference type="RefSeq" id="WP_139573470.1">
    <property type="nucleotide sequence ID" value="NZ_VDMA02000003.1"/>
</dbReference>
<evidence type="ECO:0008006" key="4">
    <source>
        <dbReference type="Google" id="ProtNLM"/>
    </source>
</evidence>
<feature type="compositionally biased region" description="Gly residues" evidence="1">
    <location>
        <begin position="268"/>
        <end position="283"/>
    </location>
</feature>